<dbReference type="AlphaFoldDB" id="A0A8J3MNC1"/>
<keyword evidence="9" id="KW-0472">Membrane</keyword>
<comment type="caution">
    <text evidence="11">The sequence shown here is derived from an EMBL/GenBank/DDBJ whole genome shotgun (WGS) entry which is preliminary data.</text>
</comment>
<feature type="transmembrane region" description="Helical" evidence="9">
    <location>
        <begin position="42"/>
        <end position="63"/>
    </location>
</feature>
<evidence type="ECO:0000256" key="1">
    <source>
        <dbReference type="ARBA" id="ARBA00000966"/>
    </source>
</evidence>
<evidence type="ECO:0000256" key="5">
    <source>
        <dbReference type="ARBA" id="ARBA00023295"/>
    </source>
</evidence>
<dbReference type="InterPro" id="IPR018087">
    <property type="entry name" value="Glyco_hydro_5_CS"/>
</dbReference>
<keyword evidence="9" id="KW-1133">Transmembrane helix</keyword>
<keyword evidence="2 7" id="KW-0378">Hydrolase</keyword>
<feature type="compositionally biased region" description="Basic and acidic residues" evidence="8">
    <location>
        <begin position="1"/>
        <end position="15"/>
    </location>
</feature>
<dbReference type="InterPro" id="IPR008965">
    <property type="entry name" value="CBM2/CBM3_carb-bd_dom_sf"/>
</dbReference>
<dbReference type="Pfam" id="PF00150">
    <property type="entry name" value="Cellulase"/>
    <property type="match status" value="1"/>
</dbReference>
<evidence type="ECO:0000313" key="11">
    <source>
        <dbReference type="EMBL" id="GHO42552.1"/>
    </source>
</evidence>
<evidence type="ECO:0000313" key="12">
    <source>
        <dbReference type="Proteomes" id="UP000612362"/>
    </source>
</evidence>
<dbReference type="EC" id="3.2.1.4" evidence="7"/>
<comment type="similarity">
    <text evidence="7">Belongs to the glycosyl hydrolase 5 (cellulase A) family.</text>
</comment>
<dbReference type="PANTHER" id="PTHR35923">
    <property type="entry name" value="MAJOR EXTRACELLULAR ENDOGLUCANASE"/>
    <property type="match status" value="1"/>
</dbReference>
<accession>A0A8J3MNC1</accession>
<keyword evidence="12" id="KW-1185">Reference proteome</keyword>
<dbReference type="PANTHER" id="PTHR35923:SF2">
    <property type="entry name" value="ENDOGLUCANASE"/>
    <property type="match status" value="1"/>
</dbReference>
<dbReference type="SMART" id="SM01067">
    <property type="entry name" value="CBM_3"/>
    <property type="match status" value="1"/>
</dbReference>
<feature type="domain" description="CBM3" evidence="10">
    <location>
        <begin position="463"/>
        <end position="616"/>
    </location>
</feature>
<feature type="region of interest" description="Disordered" evidence="8">
    <location>
        <begin position="440"/>
        <end position="460"/>
    </location>
</feature>
<dbReference type="GO" id="GO:0030248">
    <property type="term" value="F:cellulose binding"/>
    <property type="evidence" value="ECO:0007669"/>
    <property type="project" value="InterPro"/>
</dbReference>
<evidence type="ECO:0000256" key="4">
    <source>
        <dbReference type="ARBA" id="ARBA00023277"/>
    </source>
</evidence>
<dbReference type="GO" id="GO:0008810">
    <property type="term" value="F:cellulase activity"/>
    <property type="evidence" value="ECO:0007669"/>
    <property type="project" value="UniProtKB-EC"/>
</dbReference>
<evidence type="ECO:0000256" key="3">
    <source>
        <dbReference type="ARBA" id="ARBA00023001"/>
    </source>
</evidence>
<keyword evidence="9" id="KW-0812">Transmembrane</keyword>
<feature type="region of interest" description="Disordered" evidence="8">
    <location>
        <begin position="1"/>
        <end position="21"/>
    </location>
</feature>
<comment type="catalytic activity">
    <reaction evidence="1 7">
        <text>Endohydrolysis of (1-&gt;4)-beta-D-glucosidic linkages in cellulose, lichenin and cereal beta-D-glucans.</text>
        <dbReference type="EC" id="3.2.1.4"/>
    </reaction>
</comment>
<evidence type="ECO:0000256" key="7">
    <source>
        <dbReference type="RuleBase" id="RU361153"/>
    </source>
</evidence>
<evidence type="ECO:0000256" key="8">
    <source>
        <dbReference type="SAM" id="MobiDB-lite"/>
    </source>
</evidence>
<dbReference type="SUPFAM" id="SSF51445">
    <property type="entry name" value="(Trans)glycosidases"/>
    <property type="match status" value="1"/>
</dbReference>
<dbReference type="Proteomes" id="UP000612362">
    <property type="component" value="Unassembled WGS sequence"/>
</dbReference>
<organism evidence="11 12">
    <name type="scientific">Ktedonospora formicarum</name>
    <dbReference type="NCBI Taxonomy" id="2778364"/>
    <lineage>
        <taxon>Bacteria</taxon>
        <taxon>Bacillati</taxon>
        <taxon>Chloroflexota</taxon>
        <taxon>Ktedonobacteria</taxon>
        <taxon>Ktedonobacterales</taxon>
        <taxon>Ktedonobacteraceae</taxon>
        <taxon>Ktedonospora</taxon>
    </lineage>
</organism>
<gene>
    <name evidence="11" type="ORF">KSX_07150</name>
</gene>
<evidence type="ECO:0000256" key="6">
    <source>
        <dbReference type="ARBA" id="ARBA00023326"/>
    </source>
</evidence>
<evidence type="ECO:0000256" key="2">
    <source>
        <dbReference type="ARBA" id="ARBA00022801"/>
    </source>
</evidence>
<evidence type="ECO:0000256" key="9">
    <source>
        <dbReference type="SAM" id="Phobius"/>
    </source>
</evidence>
<keyword evidence="5 7" id="KW-0326">Glycosidase</keyword>
<dbReference type="Gene3D" id="3.20.20.80">
    <property type="entry name" value="Glycosidases"/>
    <property type="match status" value="1"/>
</dbReference>
<keyword evidence="4 7" id="KW-0119">Carbohydrate metabolism</keyword>
<evidence type="ECO:0000259" key="10">
    <source>
        <dbReference type="PROSITE" id="PS51172"/>
    </source>
</evidence>
<dbReference type="InterPro" id="IPR001956">
    <property type="entry name" value="CBM3"/>
</dbReference>
<protein>
    <recommendedName>
        <fullName evidence="7">Endoglucanase</fullName>
        <ecNumber evidence="7">3.2.1.4</ecNumber>
    </recommendedName>
</protein>
<dbReference type="InterPro" id="IPR036966">
    <property type="entry name" value="CBM3_sf"/>
</dbReference>
<reference evidence="11" key="1">
    <citation type="submission" date="2020-10" db="EMBL/GenBank/DDBJ databases">
        <title>Taxonomic study of unclassified bacteria belonging to the class Ktedonobacteria.</title>
        <authorList>
            <person name="Yabe S."/>
            <person name="Wang C.M."/>
            <person name="Zheng Y."/>
            <person name="Sakai Y."/>
            <person name="Cavaletti L."/>
            <person name="Monciardini P."/>
            <person name="Donadio S."/>
        </authorList>
    </citation>
    <scope>NUCLEOTIDE SEQUENCE</scope>
    <source>
        <strain evidence="11">SOSP1-1</strain>
    </source>
</reference>
<dbReference type="InterPro" id="IPR017853">
    <property type="entry name" value="GH"/>
</dbReference>
<dbReference type="SUPFAM" id="SSF49384">
    <property type="entry name" value="Carbohydrate-binding domain"/>
    <property type="match status" value="1"/>
</dbReference>
<name>A0A8J3MNC1_9CHLR</name>
<dbReference type="GO" id="GO:0030245">
    <property type="term" value="P:cellulose catabolic process"/>
    <property type="evidence" value="ECO:0007669"/>
    <property type="project" value="UniProtKB-KW"/>
</dbReference>
<proteinExistence type="inferred from homology"/>
<dbReference type="Pfam" id="PF00942">
    <property type="entry name" value="CBM_3"/>
    <property type="match status" value="1"/>
</dbReference>
<dbReference type="EMBL" id="BNJF01000001">
    <property type="protein sequence ID" value="GHO42552.1"/>
    <property type="molecule type" value="Genomic_DNA"/>
</dbReference>
<dbReference type="InterPro" id="IPR001547">
    <property type="entry name" value="Glyco_hydro_5"/>
</dbReference>
<keyword evidence="6 7" id="KW-0624">Polysaccharide degradation</keyword>
<dbReference type="Gene3D" id="2.60.40.710">
    <property type="entry name" value="Endoglucanase-like"/>
    <property type="match status" value="1"/>
</dbReference>
<keyword evidence="3 7" id="KW-0136">Cellulose degradation</keyword>
<dbReference type="RefSeq" id="WP_220192081.1">
    <property type="nucleotide sequence ID" value="NZ_BNJF01000001.1"/>
</dbReference>
<sequence length="616" mass="68727">MKHIPENTEHSRPTDPDLPFYSQVTSVNSPLRRKPRLTFTRLLIAIVSLILIGALLVAGFSLFKSNLFPSQTSVGATAGTGAWHTSGSQILDANNQPVRIAGVNWFGFETNTLVVHGLNVRNYKDMLNQIKSQQYNTIRIPYTNQLFDANNTPSGIDYTKNPDLQGLRGLQLLDKIVGYASQIGLHIILDRHRPSSAQQEPLWYTAQYPESRWIADWQMLAKHYRNNTMVVGADLHNEPHTPACWGCGDPKLDWQQAAERAGDAILTVNPNWLIFVEGVECYPSANANKQTSGNCTWWGANLKGVKEHPIQLKIANRLVYSVHDYPESLYPQPWFKESTFPQNLPGVWDSYWGYIQKQNIAPVWVGEFGSRLQSEKDKQWLTSLVSYLGPGANGFNWTFWSWNPDSGDTGGLLQDDWTHLNQEKQNYLKSILYPFKEIQKPTSTPTQSPTTPPTSTPTAIATSGDLELQYMSGNGNGPTVNQIQPSFKLRNGGNSSLALSTVTIRYWYTADGTQAQQTWCDFATLGCANLNQRIGMVSPPRTNASHYLEIAFTAGAGNLAQGQDTGEIKVRFNKADWSNYNESNDYSFSASGVGYQPSSRVTVYINGKLVWGSEPT</sequence>
<dbReference type="PROSITE" id="PS51172">
    <property type="entry name" value="CBM3"/>
    <property type="match status" value="1"/>
</dbReference>
<dbReference type="PROSITE" id="PS00659">
    <property type="entry name" value="GLYCOSYL_HYDROL_F5"/>
    <property type="match status" value="1"/>
</dbReference>